<proteinExistence type="predicted"/>
<evidence type="ECO:0000259" key="6">
    <source>
        <dbReference type="Pfam" id="PF00535"/>
    </source>
</evidence>
<protein>
    <recommendedName>
        <fullName evidence="6">Glycosyltransferase 2-like domain-containing protein</fullName>
    </recommendedName>
</protein>
<dbReference type="EMBL" id="NZBU01000010">
    <property type="protein sequence ID" value="MAG22328.1"/>
    <property type="molecule type" value="Genomic_DNA"/>
</dbReference>
<evidence type="ECO:0000313" key="8">
    <source>
        <dbReference type="Proteomes" id="UP000226592"/>
    </source>
</evidence>
<evidence type="ECO:0000256" key="3">
    <source>
        <dbReference type="ARBA" id="ARBA00022676"/>
    </source>
</evidence>
<accession>A0A2D6M1L4</accession>
<keyword evidence="2" id="KW-1003">Cell membrane</keyword>
<dbReference type="Pfam" id="PF00535">
    <property type="entry name" value="Glycos_transf_2"/>
    <property type="match status" value="1"/>
</dbReference>
<dbReference type="PANTHER" id="PTHR43646">
    <property type="entry name" value="GLYCOSYLTRANSFERASE"/>
    <property type="match status" value="1"/>
</dbReference>
<evidence type="ECO:0000313" key="7">
    <source>
        <dbReference type="EMBL" id="MAG22328.1"/>
    </source>
</evidence>
<gene>
    <name evidence="7" type="ORF">CL943_03425</name>
</gene>
<evidence type="ECO:0000256" key="5">
    <source>
        <dbReference type="ARBA" id="ARBA00023136"/>
    </source>
</evidence>
<dbReference type="Gene3D" id="3.90.550.10">
    <property type="entry name" value="Spore Coat Polysaccharide Biosynthesis Protein SpsA, Chain A"/>
    <property type="match status" value="1"/>
</dbReference>
<organism evidence="7 8">
    <name type="scientific">Candidatus Iainarchaeum sp</name>
    <dbReference type="NCBI Taxonomy" id="3101447"/>
    <lineage>
        <taxon>Archaea</taxon>
        <taxon>Candidatus Iainarchaeota</taxon>
        <taxon>Candidatus Iainarchaeia</taxon>
        <taxon>Candidatus Iainarchaeales</taxon>
        <taxon>Candidatus Iainarchaeaceae</taxon>
        <taxon>Candidatus Iainarchaeum</taxon>
    </lineage>
</organism>
<evidence type="ECO:0000256" key="1">
    <source>
        <dbReference type="ARBA" id="ARBA00004236"/>
    </source>
</evidence>
<dbReference type="Proteomes" id="UP000226592">
    <property type="component" value="Unassembled WGS sequence"/>
</dbReference>
<keyword evidence="5" id="KW-0472">Membrane</keyword>
<evidence type="ECO:0000256" key="4">
    <source>
        <dbReference type="ARBA" id="ARBA00022679"/>
    </source>
</evidence>
<dbReference type="GO" id="GO:0016757">
    <property type="term" value="F:glycosyltransferase activity"/>
    <property type="evidence" value="ECO:0007669"/>
    <property type="project" value="UniProtKB-KW"/>
</dbReference>
<evidence type="ECO:0000256" key="2">
    <source>
        <dbReference type="ARBA" id="ARBA00022475"/>
    </source>
</evidence>
<dbReference type="InterPro" id="IPR001173">
    <property type="entry name" value="Glyco_trans_2-like"/>
</dbReference>
<feature type="domain" description="Glycosyltransferase 2-like" evidence="6">
    <location>
        <begin position="4"/>
        <end position="162"/>
    </location>
</feature>
<name>A0A2D6M1L4_9ARCH</name>
<dbReference type="SUPFAM" id="SSF53448">
    <property type="entry name" value="Nucleotide-diphospho-sugar transferases"/>
    <property type="match status" value="1"/>
</dbReference>
<dbReference type="InterPro" id="IPR029044">
    <property type="entry name" value="Nucleotide-diphossugar_trans"/>
</dbReference>
<comment type="caution">
    <text evidence="7">The sequence shown here is derived from an EMBL/GenBank/DDBJ whole genome shotgun (WGS) entry which is preliminary data.</text>
</comment>
<dbReference type="AlphaFoldDB" id="A0A2D6M1L4"/>
<reference evidence="8" key="1">
    <citation type="submission" date="2017-09" db="EMBL/GenBank/DDBJ databases">
        <title>The Reconstruction of 2,631 Draft Metagenome-Assembled Genomes from the Global Oceans.</title>
        <authorList>
            <person name="Tully B.J."/>
            <person name="Graham E.D."/>
            <person name="Heidelberg J.F."/>
        </authorList>
    </citation>
    <scope>NUCLEOTIDE SEQUENCE [LARGE SCALE GENOMIC DNA]</scope>
</reference>
<keyword evidence="3" id="KW-0328">Glycosyltransferase</keyword>
<keyword evidence="4" id="KW-0808">Transferase</keyword>
<dbReference type="GO" id="GO:0005886">
    <property type="term" value="C:plasma membrane"/>
    <property type="evidence" value="ECO:0007669"/>
    <property type="project" value="UniProtKB-SubCell"/>
</dbReference>
<sequence length="234" mass="26397">MLLSIVIGALNEEKYIAKTLETAFAQKTSHKVEVIVGDGYSEDKTIQIAKKLGAKVVQEKNRSAAWERQAGSRIAKGEVICFTDADADIPDSWVQNIAEEFEKDKKLALLYGPVYLSDEGSIKKSINKYLMYYYLVVLSTFGMHNPIGSNIAVRRTAFEKIGGFNTNLVTAEDLDLAKRIGKVGKLKFSKKVFVDVSARRIKKWGYIRYAIFHMINGLKFQLFGKSSKEYHPVR</sequence>
<comment type="subcellular location">
    <subcellularLocation>
        <location evidence="1">Cell membrane</location>
    </subcellularLocation>
</comment>
<dbReference type="PANTHER" id="PTHR43646:SF2">
    <property type="entry name" value="GLYCOSYLTRANSFERASE 2-LIKE DOMAIN-CONTAINING PROTEIN"/>
    <property type="match status" value="1"/>
</dbReference>